<keyword evidence="2" id="KW-1185">Reference proteome</keyword>
<protein>
    <submittedName>
        <fullName evidence="1">Uncharacterized protein</fullName>
    </submittedName>
</protein>
<dbReference type="Proteomes" id="UP001162131">
    <property type="component" value="Unassembled WGS sequence"/>
</dbReference>
<dbReference type="AlphaFoldDB" id="A0AAU9JAN2"/>
<gene>
    <name evidence="1" type="ORF">BSTOLATCC_MIC37940</name>
</gene>
<evidence type="ECO:0000313" key="2">
    <source>
        <dbReference type="Proteomes" id="UP001162131"/>
    </source>
</evidence>
<sequence>MSNRSCNLYPQSLLSRMEAISPQEFANYSHETQYTSFKNAFPEYINKKPNQVEELMKIRSITVFAKKFFEMHKMKFKQTITHERDKIISKVFIDGNLAGQQSHPTSLNRCRVTSAILAFDSYDVEILRDWMKMHKSDLEDYLAYNKFDD</sequence>
<accession>A0AAU9JAN2</accession>
<evidence type="ECO:0000313" key="1">
    <source>
        <dbReference type="EMBL" id="CAG9325194.1"/>
    </source>
</evidence>
<comment type="caution">
    <text evidence="1">The sequence shown here is derived from an EMBL/GenBank/DDBJ whole genome shotgun (WGS) entry which is preliminary data.</text>
</comment>
<organism evidence="1 2">
    <name type="scientific">Blepharisma stoltei</name>
    <dbReference type="NCBI Taxonomy" id="1481888"/>
    <lineage>
        <taxon>Eukaryota</taxon>
        <taxon>Sar</taxon>
        <taxon>Alveolata</taxon>
        <taxon>Ciliophora</taxon>
        <taxon>Postciliodesmatophora</taxon>
        <taxon>Heterotrichea</taxon>
        <taxon>Heterotrichida</taxon>
        <taxon>Blepharismidae</taxon>
        <taxon>Blepharisma</taxon>
    </lineage>
</organism>
<dbReference type="EMBL" id="CAJZBQ010000037">
    <property type="protein sequence ID" value="CAG9325194.1"/>
    <property type="molecule type" value="Genomic_DNA"/>
</dbReference>
<proteinExistence type="predicted"/>
<name>A0AAU9JAN2_9CILI</name>
<reference evidence="1" key="1">
    <citation type="submission" date="2021-09" db="EMBL/GenBank/DDBJ databases">
        <authorList>
            <consortium name="AG Swart"/>
            <person name="Singh M."/>
            <person name="Singh A."/>
            <person name="Seah K."/>
            <person name="Emmerich C."/>
        </authorList>
    </citation>
    <scope>NUCLEOTIDE SEQUENCE</scope>
    <source>
        <strain evidence="1">ATCC30299</strain>
    </source>
</reference>